<proteinExistence type="predicted"/>
<reference evidence="2" key="1">
    <citation type="submission" date="2023-03" db="EMBL/GenBank/DDBJ databases">
        <title>Mating type loci evolution in Malassezia.</title>
        <authorList>
            <person name="Coelho M.A."/>
        </authorList>
    </citation>
    <scope>NUCLEOTIDE SEQUENCE</scope>
    <source>
        <strain evidence="2">CBS 9557</strain>
    </source>
</reference>
<gene>
    <name evidence="2" type="ORF">MNAN1_002104</name>
</gene>
<keyword evidence="3" id="KW-1185">Reference proteome</keyword>
<protein>
    <submittedName>
        <fullName evidence="2">Uncharacterized protein</fullName>
    </submittedName>
</protein>
<organism evidence="2 3">
    <name type="scientific">Malassezia nana</name>
    <dbReference type="NCBI Taxonomy" id="180528"/>
    <lineage>
        <taxon>Eukaryota</taxon>
        <taxon>Fungi</taxon>
        <taxon>Dikarya</taxon>
        <taxon>Basidiomycota</taxon>
        <taxon>Ustilaginomycotina</taxon>
        <taxon>Malasseziomycetes</taxon>
        <taxon>Malasseziales</taxon>
        <taxon>Malasseziaceae</taxon>
        <taxon>Malassezia</taxon>
    </lineage>
</organism>
<evidence type="ECO:0000313" key="3">
    <source>
        <dbReference type="Proteomes" id="UP001213623"/>
    </source>
</evidence>
<evidence type="ECO:0000313" key="2">
    <source>
        <dbReference type="EMBL" id="WFD27108.1"/>
    </source>
</evidence>
<name>A0AAF0EMJ2_9BASI</name>
<keyword evidence="1" id="KW-0175">Coiled coil</keyword>
<accession>A0AAF0EMJ2</accession>
<feature type="coiled-coil region" evidence="1">
    <location>
        <begin position="9"/>
        <end position="56"/>
    </location>
</feature>
<sequence length="108" mass="11818">MSKELVHAHKQAQHARDEARVRAADAQRRYEAARALQDEAQRIADVALDLASLEQRLSTLPASTEVDVSPNRMKELVSEMYVGQLTQTIVSSAPFGIVNGPSSACRCV</sequence>
<dbReference type="AlphaFoldDB" id="A0AAF0EMJ2"/>
<dbReference type="Proteomes" id="UP001213623">
    <property type="component" value="Chromosome 3"/>
</dbReference>
<evidence type="ECO:0000256" key="1">
    <source>
        <dbReference type="SAM" id="Coils"/>
    </source>
</evidence>
<dbReference type="EMBL" id="CP119894">
    <property type="protein sequence ID" value="WFD27108.1"/>
    <property type="molecule type" value="Genomic_DNA"/>
</dbReference>